<dbReference type="OrthoDB" id="5296913at2"/>
<dbReference type="CDD" id="cd01949">
    <property type="entry name" value="GGDEF"/>
    <property type="match status" value="1"/>
</dbReference>
<evidence type="ECO:0000256" key="3">
    <source>
        <dbReference type="ARBA" id="ARBA00034247"/>
    </source>
</evidence>
<dbReference type="NCBIfam" id="TIGR00254">
    <property type="entry name" value="GGDEF"/>
    <property type="match status" value="1"/>
</dbReference>
<dbReference type="GO" id="GO:0052621">
    <property type="term" value="F:diguanylate cyclase activity"/>
    <property type="evidence" value="ECO:0007669"/>
    <property type="project" value="UniProtKB-EC"/>
</dbReference>
<feature type="transmembrane region" description="Helical" evidence="4">
    <location>
        <begin position="15"/>
        <end position="32"/>
    </location>
</feature>
<proteinExistence type="predicted"/>
<dbReference type="GO" id="GO:1902201">
    <property type="term" value="P:negative regulation of bacterial-type flagellum-dependent cell motility"/>
    <property type="evidence" value="ECO:0007669"/>
    <property type="project" value="TreeGrafter"/>
</dbReference>
<protein>
    <recommendedName>
        <fullName evidence="2">diguanylate cyclase</fullName>
        <ecNumber evidence="2">2.7.7.65</ecNumber>
    </recommendedName>
</protein>
<feature type="transmembrane region" description="Helical" evidence="4">
    <location>
        <begin position="111"/>
        <end position="129"/>
    </location>
</feature>
<dbReference type="GO" id="GO:0043709">
    <property type="term" value="P:cell adhesion involved in single-species biofilm formation"/>
    <property type="evidence" value="ECO:0007669"/>
    <property type="project" value="TreeGrafter"/>
</dbReference>
<evidence type="ECO:0000259" key="5">
    <source>
        <dbReference type="PROSITE" id="PS50887"/>
    </source>
</evidence>
<reference evidence="6 7" key="1">
    <citation type="submission" date="2019-07" db="EMBL/GenBank/DDBJ databases">
        <title>Reinekea sp. strain SSH23 genome sequencing and assembly.</title>
        <authorList>
            <person name="Kim I."/>
        </authorList>
    </citation>
    <scope>NUCLEOTIDE SEQUENCE [LARGE SCALE GENOMIC DNA]</scope>
    <source>
        <strain evidence="6 7">SSH23</strain>
    </source>
</reference>
<dbReference type="SMART" id="SM00267">
    <property type="entry name" value="GGDEF"/>
    <property type="match status" value="1"/>
</dbReference>
<keyword evidence="4" id="KW-1133">Transmembrane helix</keyword>
<dbReference type="PROSITE" id="PS50887">
    <property type="entry name" value="GGDEF"/>
    <property type="match status" value="1"/>
</dbReference>
<keyword evidence="7" id="KW-1185">Reference proteome</keyword>
<feature type="domain" description="GGDEF" evidence="5">
    <location>
        <begin position="212"/>
        <end position="347"/>
    </location>
</feature>
<comment type="caution">
    <text evidence="6">The sequence shown here is derived from an EMBL/GenBank/DDBJ whole genome shotgun (WGS) entry which is preliminary data.</text>
</comment>
<dbReference type="EMBL" id="VKAD01000001">
    <property type="protein sequence ID" value="TXR54326.1"/>
    <property type="molecule type" value="Genomic_DNA"/>
</dbReference>
<feature type="transmembrane region" description="Helical" evidence="4">
    <location>
        <begin position="38"/>
        <end position="57"/>
    </location>
</feature>
<gene>
    <name evidence="6" type="ORF">FME95_07260</name>
</gene>
<keyword evidence="4" id="KW-0812">Transmembrane</keyword>
<dbReference type="EC" id="2.7.7.65" evidence="2"/>
<keyword evidence="4" id="KW-0472">Membrane</keyword>
<dbReference type="PANTHER" id="PTHR45138">
    <property type="entry name" value="REGULATORY COMPONENTS OF SENSORY TRANSDUCTION SYSTEM"/>
    <property type="match status" value="1"/>
</dbReference>
<accession>A0A5C8ZBQ3</accession>
<dbReference type="Gene3D" id="3.30.70.270">
    <property type="match status" value="1"/>
</dbReference>
<organism evidence="6 7">
    <name type="scientific">Reinekea thalattae</name>
    <dbReference type="NCBI Taxonomy" id="2593301"/>
    <lineage>
        <taxon>Bacteria</taxon>
        <taxon>Pseudomonadati</taxon>
        <taxon>Pseudomonadota</taxon>
        <taxon>Gammaproteobacteria</taxon>
        <taxon>Oceanospirillales</taxon>
        <taxon>Saccharospirillaceae</taxon>
        <taxon>Reinekea</taxon>
    </lineage>
</organism>
<evidence type="ECO:0000313" key="6">
    <source>
        <dbReference type="EMBL" id="TXR54326.1"/>
    </source>
</evidence>
<sequence>MTGDQSQHVLVEKSAFAIMSGTMFITAVRPIIVDQHIIFTWLGILYSVLSIILYFIIDKTKKSSASKYWVIGFGFAELFPLLLLSGGVNSPFIFILPIIPLMVGLLSNTRVAVSLMIFIFLFVLVVLRIDDYLPNYSPVIADENHSRARAFWLIVACIISTGFAAEFSRLNQTLNSSLYKQANMDELTELPNRRSILAYLTHACLRARDKQKPLTVMMLDVDFFKKINDQYGHLIGDKALIHIADILQSHSRSETDGLGRYGGEEFLIVLPNVGRVAAQHIADKILKTIESTPLAVNGIEIKLTATIGYYSSKEDEDVSVEAILSYADQALYLGKKLGRNRSEYFLSTLT</sequence>
<dbReference type="PANTHER" id="PTHR45138:SF9">
    <property type="entry name" value="DIGUANYLATE CYCLASE DGCM-RELATED"/>
    <property type="match status" value="1"/>
</dbReference>
<dbReference type="Pfam" id="PF00990">
    <property type="entry name" value="GGDEF"/>
    <property type="match status" value="1"/>
</dbReference>
<dbReference type="FunFam" id="3.30.70.270:FF:000001">
    <property type="entry name" value="Diguanylate cyclase domain protein"/>
    <property type="match status" value="1"/>
</dbReference>
<evidence type="ECO:0000313" key="7">
    <source>
        <dbReference type="Proteomes" id="UP000321764"/>
    </source>
</evidence>
<comment type="catalytic activity">
    <reaction evidence="3">
        <text>2 GTP = 3',3'-c-di-GMP + 2 diphosphate</text>
        <dbReference type="Rhea" id="RHEA:24898"/>
        <dbReference type="ChEBI" id="CHEBI:33019"/>
        <dbReference type="ChEBI" id="CHEBI:37565"/>
        <dbReference type="ChEBI" id="CHEBI:58805"/>
        <dbReference type="EC" id="2.7.7.65"/>
    </reaction>
</comment>
<evidence type="ECO:0000256" key="1">
    <source>
        <dbReference type="ARBA" id="ARBA00001946"/>
    </source>
</evidence>
<dbReference type="InterPro" id="IPR050469">
    <property type="entry name" value="Diguanylate_Cyclase"/>
</dbReference>
<dbReference type="Proteomes" id="UP000321764">
    <property type="component" value="Unassembled WGS sequence"/>
</dbReference>
<dbReference type="InterPro" id="IPR043128">
    <property type="entry name" value="Rev_trsase/Diguanyl_cyclase"/>
</dbReference>
<name>A0A5C8ZBQ3_9GAMM</name>
<comment type="cofactor">
    <cofactor evidence="1">
        <name>Mg(2+)</name>
        <dbReference type="ChEBI" id="CHEBI:18420"/>
    </cofactor>
</comment>
<dbReference type="SUPFAM" id="SSF55073">
    <property type="entry name" value="Nucleotide cyclase"/>
    <property type="match status" value="1"/>
</dbReference>
<dbReference type="RefSeq" id="WP_147713724.1">
    <property type="nucleotide sequence ID" value="NZ_VKAD01000001.1"/>
</dbReference>
<dbReference type="AlphaFoldDB" id="A0A5C8ZBQ3"/>
<feature type="transmembrane region" description="Helical" evidence="4">
    <location>
        <begin position="69"/>
        <end position="99"/>
    </location>
</feature>
<dbReference type="InterPro" id="IPR029787">
    <property type="entry name" value="Nucleotide_cyclase"/>
</dbReference>
<evidence type="ECO:0000256" key="4">
    <source>
        <dbReference type="SAM" id="Phobius"/>
    </source>
</evidence>
<evidence type="ECO:0000256" key="2">
    <source>
        <dbReference type="ARBA" id="ARBA00012528"/>
    </source>
</evidence>
<dbReference type="InterPro" id="IPR000160">
    <property type="entry name" value="GGDEF_dom"/>
</dbReference>
<feature type="transmembrane region" description="Helical" evidence="4">
    <location>
        <begin position="150"/>
        <end position="168"/>
    </location>
</feature>
<dbReference type="GO" id="GO:0005886">
    <property type="term" value="C:plasma membrane"/>
    <property type="evidence" value="ECO:0007669"/>
    <property type="project" value="TreeGrafter"/>
</dbReference>